<sequence length="78" mass="8933">MLEKLGELIRTHRKQKKWSQQQLAQLSGLDRTTIGALERDDYSDIGIRKVQRILEVLGLTLSVKPYGLPDLDELKGMK</sequence>
<keyword evidence="3" id="KW-1185">Reference proteome</keyword>
<dbReference type="Gene3D" id="1.10.260.40">
    <property type="entry name" value="lambda repressor-like DNA-binding domains"/>
    <property type="match status" value="1"/>
</dbReference>
<name>A0A081NHB1_9GAMM</name>
<keyword evidence="2" id="KW-0238">DNA-binding</keyword>
<dbReference type="InterPro" id="IPR010982">
    <property type="entry name" value="Lambda_DNA-bd_dom_sf"/>
</dbReference>
<dbReference type="OrthoDB" id="2986852at2"/>
<protein>
    <submittedName>
        <fullName evidence="2">DNA-binding protein</fullName>
    </submittedName>
</protein>
<dbReference type="Pfam" id="PF01381">
    <property type="entry name" value="HTH_3"/>
    <property type="match status" value="1"/>
</dbReference>
<dbReference type="EMBL" id="JOKH01000002">
    <property type="protein sequence ID" value="KEQ17834.1"/>
    <property type="molecule type" value="Genomic_DNA"/>
</dbReference>
<dbReference type="InterPro" id="IPR001387">
    <property type="entry name" value="Cro/C1-type_HTH"/>
</dbReference>
<organism evidence="2 3">
    <name type="scientific">Endozoicomonas numazuensis</name>
    <dbReference type="NCBI Taxonomy" id="1137799"/>
    <lineage>
        <taxon>Bacteria</taxon>
        <taxon>Pseudomonadati</taxon>
        <taxon>Pseudomonadota</taxon>
        <taxon>Gammaproteobacteria</taxon>
        <taxon>Oceanospirillales</taxon>
        <taxon>Endozoicomonadaceae</taxon>
        <taxon>Endozoicomonas</taxon>
    </lineage>
</organism>
<reference evidence="2 3" key="1">
    <citation type="submission" date="2014-06" db="EMBL/GenBank/DDBJ databases">
        <title>Whole Genome Sequences of Three Symbiotic Endozoicomonas Bacteria.</title>
        <authorList>
            <person name="Neave M.J."/>
            <person name="Apprill A."/>
            <person name="Voolstra C.R."/>
        </authorList>
    </citation>
    <scope>NUCLEOTIDE SEQUENCE [LARGE SCALE GENOMIC DNA]</scope>
    <source>
        <strain evidence="2 3">DSM 25634</strain>
    </source>
</reference>
<dbReference type="SMART" id="SM00530">
    <property type="entry name" value="HTH_XRE"/>
    <property type="match status" value="1"/>
</dbReference>
<feature type="domain" description="HTH cro/C1-type" evidence="1">
    <location>
        <begin position="9"/>
        <end position="64"/>
    </location>
</feature>
<comment type="caution">
    <text evidence="2">The sequence shown here is derived from an EMBL/GenBank/DDBJ whole genome shotgun (WGS) entry which is preliminary data.</text>
</comment>
<evidence type="ECO:0000313" key="2">
    <source>
        <dbReference type="EMBL" id="KEQ17834.1"/>
    </source>
</evidence>
<dbReference type="Proteomes" id="UP000028073">
    <property type="component" value="Unassembled WGS sequence"/>
</dbReference>
<dbReference type="GO" id="GO:0003677">
    <property type="term" value="F:DNA binding"/>
    <property type="evidence" value="ECO:0007669"/>
    <property type="project" value="UniProtKB-KW"/>
</dbReference>
<gene>
    <name evidence="2" type="ORF">GZ78_09235</name>
</gene>
<evidence type="ECO:0000313" key="3">
    <source>
        <dbReference type="Proteomes" id="UP000028073"/>
    </source>
</evidence>
<dbReference type="STRING" id="1137799.GZ78_09235"/>
<dbReference type="RefSeq" id="WP_034834737.1">
    <property type="nucleotide sequence ID" value="NZ_JOKH01000002.1"/>
</dbReference>
<proteinExistence type="predicted"/>
<evidence type="ECO:0000259" key="1">
    <source>
        <dbReference type="PROSITE" id="PS50943"/>
    </source>
</evidence>
<dbReference type="eggNOG" id="COG5606">
    <property type="taxonomic scope" value="Bacteria"/>
</dbReference>
<dbReference type="PROSITE" id="PS50943">
    <property type="entry name" value="HTH_CROC1"/>
    <property type="match status" value="1"/>
</dbReference>
<accession>A0A081NHB1</accession>
<dbReference type="SUPFAM" id="SSF47413">
    <property type="entry name" value="lambda repressor-like DNA-binding domains"/>
    <property type="match status" value="1"/>
</dbReference>
<dbReference type="CDD" id="cd00093">
    <property type="entry name" value="HTH_XRE"/>
    <property type="match status" value="1"/>
</dbReference>
<dbReference type="AlphaFoldDB" id="A0A081NHB1"/>